<evidence type="ECO:0000256" key="1">
    <source>
        <dbReference type="SAM" id="MobiDB-lite"/>
    </source>
</evidence>
<dbReference type="PaxDb" id="65489-OBART01G00640.1"/>
<sequence length="153" mass="16878">MTIHPLRLIKIRQQYPPKSLGITERRRPPSGSWPKSITPNRLRSTATEQRNQSQTAQWLEVCVQPVALAPSERARVPPLQLLLVLTTAGGGFVSMGTLLFASRLSHLTQMDQKRASEQVKSTVVGAKDAGGGQNSFIYHEAKESASLSWNFLS</sequence>
<proteinExistence type="predicted"/>
<dbReference type="Proteomes" id="UP000026960">
    <property type="component" value="Chromosome 1"/>
</dbReference>
<dbReference type="HOGENOM" id="CLU_1716014_0_0_1"/>
<keyword evidence="2" id="KW-1133">Transmembrane helix</keyword>
<feature type="region of interest" description="Disordered" evidence="1">
    <location>
        <begin position="18"/>
        <end position="39"/>
    </location>
</feature>
<keyword evidence="2" id="KW-0812">Transmembrane</keyword>
<reference evidence="3" key="2">
    <citation type="submission" date="2015-03" db="UniProtKB">
        <authorList>
            <consortium name="EnsemblPlants"/>
        </authorList>
    </citation>
    <scope>IDENTIFICATION</scope>
</reference>
<name>A0A0D3EIR6_9ORYZ</name>
<organism evidence="3">
    <name type="scientific">Oryza barthii</name>
    <dbReference type="NCBI Taxonomy" id="65489"/>
    <lineage>
        <taxon>Eukaryota</taxon>
        <taxon>Viridiplantae</taxon>
        <taxon>Streptophyta</taxon>
        <taxon>Embryophyta</taxon>
        <taxon>Tracheophyta</taxon>
        <taxon>Spermatophyta</taxon>
        <taxon>Magnoliopsida</taxon>
        <taxon>Liliopsida</taxon>
        <taxon>Poales</taxon>
        <taxon>Poaceae</taxon>
        <taxon>BOP clade</taxon>
        <taxon>Oryzoideae</taxon>
        <taxon>Oryzeae</taxon>
        <taxon>Oryzinae</taxon>
        <taxon>Oryza</taxon>
    </lineage>
</organism>
<protein>
    <submittedName>
        <fullName evidence="3">Uncharacterized protein</fullName>
    </submittedName>
</protein>
<keyword evidence="2" id="KW-0472">Membrane</keyword>
<dbReference type="AlphaFoldDB" id="A0A0D3EIR6"/>
<dbReference type="Gramene" id="OBART01G00640.1">
    <property type="protein sequence ID" value="OBART01G00640.1"/>
    <property type="gene ID" value="OBART01G00640"/>
</dbReference>
<reference evidence="3" key="1">
    <citation type="journal article" date="2009" name="Rice">
        <title>De Novo Next Generation Sequencing of Plant Genomes.</title>
        <authorList>
            <person name="Rounsley S."/>
            <person name="Marri P.R."/>
            <person name="Yu Y."/>
            <person name="He R."/>
            <person name="Sisneros N."/>
            <person name="Goicoechea J.L."/>
            <person name="Lee S.J."/>
            <person name="Angelova A."/>
            <person name="Kudrna D."/>
            <person name="Luo M."/>
            <person name="Affourtit J."/>
            <person name="Desany B."/>
            <person name="Knight J."/>
            <person name="Niazi F."/>
            <person name="Egholm M."/>
            <person name="Wing R.A."/>
        </authorList>
    </citation>
    <scope>NUCLEOTIDE SEQUENCE [LARGE SCALE GENOMIC DNA]</scope>
    <source>
        <strain evidence="3">cv. IRGC 105608</strain>
    </source>
</reference>
<evidence type="ECO:0000256" key="2">
    <source>
        <dbReference type="SAM" id="Phobius"/>
    </source>
</evidence>
<accession>A0A0D3EIR6</accession>
<evidence type="ECO:0000313" key="3">
    <source>
        <dbReference type="EnsemblPlants" id="OBART01G00640.1"/>
    </source>
</evidence>
<feature type="transmembrane region" description="Helical" evidence="2">
    <location>
        <begin position="79"/>
        <end position="101"/>
    </location>
</feature>
<keyword evidence="4" id="KW-1185">Reference proteome</keyword>
<evidence type="ECO:0000313" key="4">
    <source>
        <dbReference type="Proteomes" id="UP000026960"/>
    </source>
</evidence>
<dbReference type="EnsemblPlants" id="OBART01G00640.1">
    <property type="protein sequence ID" value="OBART01G00640.1"/>
    <property type="gene ID" value="OBART01G00640"/>
</dbReference>